<reference key="2">
    <citation type="submission" date="2011-04" db="EMBL/GenBank/DDBJ databases">
        <title>Complete sequence of chromosome of Haliscomenobacter hydrossis DSM 1100.</title>
        <authorList>
            <consortium name="US DOE Joint Genome Institute (JGI-PGF)"/>
            <person name="Lucas S."/>
            <person name="Han J."/>
            <person name="Lapidus A."/>
            <person name="Bruce D."/>
            <person name="Goodwin L."/>
            <person name="Pitluck S."/>
            <person name="Peters L."/>
            <person name="Kyrpides N."/>
            <person name="Mavromatis K."/>
            <person name="Ivanova N."/>
            <person name="Ovchinnikova G."/>
            <person name="Pagani I."/>
            <person name="Daligault H."/>
            <person name="Detter J.C."/>
            <person name="Han C."/>
            <person name="Land M."/>
            <person name="Hauser L."/>
            <person name="Markowitz V."/>
            <person name="Cheng J.-F."/>
            <person name="Hugenholtz P."/>
            <person name="Woyke T."/>
            <person name="Wu D."/>
            <person name="Verbarg S."/>
            <person name="Frueling A."/>
            <person name="Brambilla E."/>
            <person name="Klenk H.-P."/>
            <person name="Eisen J.A."/>
        </authorList>
    </citation>
    <scope>NUCLEOTIDE SEQUENCE</scope>
    <source>
        <strain>DSM 1100</strain>
    </source>
</reference>
<dbReference type="OrthoDB" id="1422031at2"/>
<reference evidence="3 4" key="1">
    <citation type="journal article" date="2011" name="Stand. Genomic Sci.">
        <title>Complete genome sequence of Haliscomenobacter hydrossis type strain (O).</title>
        <authorList>
            <consortium name="US DOE Joint Genome Institute (JGI-PGF)"/>
            <person name="Daligault H."/>
            <person name="Lapidus A."/>
            <person name="Zeytun A."/>
            <person name="Nolan M."/>
            <person name="Lucas S."/>
            <person name="Del Rio T.G."/>
            <person name="Tice H."/>
            <person name="Cheng J.F."/>
            <person name="Tapia R."/>
            <person name="Han C."/>
            <person name="Goodwin L."/>
            <person name="Pitluck S."/>
            <person name="Liolios K."/>
            <person name="Pagani I."/>
            <person name="Ivanova N."/>
            <person name="Huntemann M."/>
            <person name="Mavromatis K."/>
            <person name="Mikhailova N."/>
            <person name="Pati A."/>
            <person name="Chen A."/>
            <person name="Palaniappan K."/>
            <person name="Land M."/>
            <person name="Hauser L."/>
            <person name="Brambilla E.M."/>
            <person name="Rohde M."/>
            <person name="Verbarg S."/>
            <person name="Goker M."/>
            <person name="Bristow J."/>
            <person name="Eisen J.A."/>
            <person name="Markowitz V."/>
            <person name="Hugenholtz P."/>
            <person name="Kyrpides N.C."/>
            <person name="Klenk H.P."/>
            <person name="Woyke T."/>
        </authorList>
    </citation>
    <scope>NUCLEOTIDE SEQUENCE [LARGE SCALE GENOMIC DNA]</scope>
    <source>
        <strain evidence="4">ATCC 27775 / DSM 1100 / LMG 10767 / O</strain>
    </source>
</reference>
<dbReference type="HOGENOM" id="CLU_1048559_0_0_10"/>
<feature type="domain" description="Copper-binding protein MbnP-like" evidence="2">
    <location>
        <begin position="31"/>
        <end position="222"/>
    </location>
</feature>
<dbReference type="eggNOG" id="ENOG5033YAM">
    <property type="taxonomic scope" value="Bacteria"/>
</dbReference>
<keyword evidence="4" id="KW-1185">Reference proteome</keyword>
<proteinExistence type="predicted"/>
<evidence type="ECO:0000259" key="2">
    <source>
        <dbReference type="Pfam" id="PF20243"/>
    </source>
</evidence>
<gene>
    <name evidence="3" type="ordered locus">Halhy_5105</name>
</gene>
<organism evidence="3 4">
    <name type="scientific">Haliscomenobacter hydrossis (strain ATCC 27775 / DSM 1100 / LMG 10767 / O)</name>
    <dbReference type="NCBI Taxonomy" id="760192"/>
    <lineage>
        <taxon>Bacteria</taxon>
        <taxon>Pseudomonadati</taxon>
        <taxon>Bacteroidota</taxon>
        <taxon>Saprospiria</taxon>
        <taxon>Saprospirales</taxon>
        <taxon>Haliscomenobacteraceae</taxon>
        <taxon>Haliscomenobacter</taxon>
    </lineage>
</organism>
<dbReference type="KEGG" id="hhy:Halhy_5105"/>
<dbReference type="AlphaFoldDB" id="F4L3F4"/>
<dbReference type="Proteomes" id="UP000008461">
    <property type="component" value="Chromosome"/>
</dbReference>
<name>F4L3F4_HALH1</name>
<dbReference type="InterPro" id="IPR046863">
    <property type="entry name" value="MbnP-like_dom"/>
</dbReference>
<accession>F4L3F4</accession>
<feature type="chain" id="PRO_5003310617" description="Copper-binding protein MbnP-like domain-containing protein" evidence="1">
    <location>
        <begin position="21"/>
        <end position="252"/>
    </location>
</feature>
<evidence type="ECO:0000313" key="3">
    <source>
        <dbReference type="EMBL" id="AEE52931.1"/>
    </source>
</evidence>
<dbReference type="RefSeq" id="WP_013767466.1">
    <property type="nucleotide sequence ID" value="NC_015510.1"/>
</dbReference>
<dbReference type="Pfam" id="PF20243">
    <property type="entry name" value="MbnP"/>
    <property type="match status" value="1"/>
</dbReference>
<protein>
    <recommendedName>
        <fullName evidence="2">Copper-binding protein MbnP-like domain-containing protein</fullName>
    </recommendedName>
</protein>
<evidence type="ECO:0000256" key="1">
    <source>
        <dbReference type="SAM" id="SignalP"/>
    </source>
</evidence>
<feature type="signal peptide" evidence="1">
    <location>
        <begin position="1"/>
        <end position="20"/>
    </location>
</feature>
<evidence type="ECO:0000313" key="4">
    <source>
        <dbReference type="Proteomes" id="UP000008461"/>
    </source>
</evidence>
<dbReference type="STRING" id="760192.Halhy_5105"/>
<keyword evidence="1" id="KW-0732">Signal</keyword>
<sequence length="252" mass="27934">MKKQLTIFALLCIFSCSNEAVEEPEEIGPKGTFLLHLHAYVGIQEVDLYGIEYETPEGRSMSLDFSQMYISDVQLVKADGSVYAIKGKSFLKNLKVHTYEIGQVPVGNYKSIRFKVGLPPSINSLNPTAPSDSSMLNRPSMWWGNTAQPGGYVFLNVQGKIDTSHNMNKAPVPFVYKIGTNDHFIQVNMGEKEFSIEEEAYVYGHLIVDYSKLFNGITLNQAGSLSVKTAAENNAALGQKIANNIPAMFTYE</sequence>
<dbReference type="EMBL" id="CP002691">
    <property type="protein sequence ID" value="AEE52931.1"/>
    <property type="molecule type" value="Genomic_DNA"/>
</dbReference>